<evidence type="ECO:0000313" key="3">
    <source>
        <dbReference type="Proteomes" id="UP001152604"/>
    </source>
</evidence>
<dbReference type="PANTHER" id="PTHR37319:SF1">
    <property type="entry name" value="TRANSPOSASE TN5 DIMERISATION DOMAIN-CONTAINING PROTEIN"/>
    <property type="match status" value="1"/>
</dbReference>
<dbReference type="Pfam" id="PF01609">
    <property type="entry name" value="DDE_Tnp_1"/>
    <property type="match status" value="1"/>
</dbReference>
<dbReference type="InterPro" id="IPR014737">
    <property type="entry name" value="Transposase_Tn5-like_C"/>
</dbReference>
<evidence type="ECO:0000313" key="2">
    <source>
        <dbReference type="EMBL" id="CAH2406916.1"/>
    </source>
</evidence>
<dbReference type="Gene3D" id="1.10.740.10">
    <property type="entry name" value="Transferase Inhibitor Protein From Tn5, Chain"/>
    <property type="match status" value="1"/>
</dbReference>
<dbReference type="InterPro" id="IPR012337">
    <property type="entry name" value="RNaseH-like_sf"/>
</dbReference>
<proteinExistence type="predicted"/>
<feature type="domain" description="Transposase IS4-like" evidence="1">
    <location>
        <begin position="228"/>
        <end position="333"/>
    </location>
</feature>
<dbReference type="InterPro" id="IPR054836">
    <property type="entry name" value="Tn5_transposase"/>
</dbReference>
<name>A0ABM9ECG2_9HYPH</name>
<dbReference type="SUPFAM" id="SSF53098">
    <property type="entry name" value="Ribonuclease H-like"/>
    <property type="match status" value="1"/>
</dbReference>
<dbReference type="Gene3D" id="3.90.350.10">
    <property type="entry name" value="Transposase Inhibitor Protein From Tn5, Chain A, domain 1"/>
    <property type="match status" value="1"/>
</dbReference>
<dbReference type="InterPro" id="IPR002559">
    <property type="entry name" value="Transposase_11"/>
</dbReference>
<dbReference type="PANTHER" id="PTHR37319">
    <property type="entry name" value="TRANSPOSASE"/>
    <property type="match status" value="1"/>
</dbReference>
<organism evidence="2 3">
    <name type="scientific">Mesorhizobium ventifaucium</name>
    <dbReference type="NCBI Taxonomy" id="666020"/>
    <lineage>
        <taxon>Bacteria</taxon>
        <taxon>Pseudomonadati</taxon>
        <taxon>Pseudomonadota</taxon>
        <taxon>Alphaproteobacteria</taxon>
        <taxon>Hyphomicrobiales</taxon>
        <taxon>Phyllobacteriaceae</taxon>
        <taxon>Mesorhizobium</taxon>
    </lineage>
</organism>
<dbReference type="InterPro" id="IPR047768">
    <property type="entry name" value="Tn5p-like"/>
</dbReference>
<comment type="caution">
    <text evidence="2">The sequence shown here is derived from an EMBL/GenBank/DDBJ whole genome shotgun (WGS) entry which is preliminary data.</text>
</comment>
<keyword evidence="3" id="KW-1185">Reference proteome</keyword>
<dbReference type="NCBIfam" id="NF033590">
    <property type="entry name" value="transpos_IS4_3"/>
    <property type="match status" value="1"/>
</dbReference>
<reference evidence="2" key="1">
    <citation type="submission" date="2022-03" db="EMBL/GenBank/DDBJ databases">
        <authorList>
            <person name="Brunel B."/>
        </authorList>
    </citation>
    <scope>NUCLEOTIDE SEQUENCE</scope>
    <source>
        <strain evidence="2">STM4922sample</strain>
    </source>
</reference>
<accession>A0ABM9ECG2</accession>
<dbReference type="EMBL" id="CAKXZS010000055">
    <property type="protein sequence ID" value="CAH2406916.1"/>
    <property type="molecule type" value="Genomic_DNA"/>
</dbReference>
<evidence type="ECO:0000259" key="1">
    <source>
        <dbReference type="Pfam" id="PF01609"/>
    </source>
</evidence>
<sequence length="433" mass="46996">MHAALVARPGSCIRRLGGRRAGEMQFTRFLRNRSVSAAEMSRHAGEQTGARAAGRHVVAVQDSSELALGSRRARAGYGPVGNGKAAGLLLHPVLAVEAGTGALLGLVSMQVWNRGAGELAPRRQRATANKESQRWIDATKQAGAVLEGAASITMVSDRESDFYELFAERPHNVDLIVRACQNRRIEAAQEEPGLLFAFIDAQPEQSRFEVTIPAAPGRRARDAELAVRYAPVTVRRPLNGADPALPETIGLTLVDVREVSKPKDGSEPVHWRLLTTHSVATVAQARRVVDLYRSRWVIEEFFRTLKTAGFDIEAADIGDPHAMINFAAAATIAAVTIKQLVQARDGNTDQRLSDAFDPDDRPILEAVSAKLEGKTERQRNPHPKGSLAFAAWVIARLGGWTGYYGKPGPKVMRIGLAEFSAIKYGATLDVHDV</sequence>
<protein>
    <submittedName>
        <fullName evidence="2">Transposase</fullName>
    </submittedName>
</protein>
<gene>
    <name evidence="2" type="ORF">MES4922_590028</name>
</gene>
<dbReference type="Proteomes" id="UP001152604">
    <property type="component" value="Unassembled WGS sequence"/>
</dbReference>